<organism evidence="3 4">
    <name type="scientific">Bathycoccus prasinos</name>
    <dbReference type="NCBI Taxonomy" id="41875"/>
    <lineage>
        <taxon>Eukaryota</taxon>
        <taxon>Viridiplantae</taxon>
        <taxon>Chlorophyta</taxon>
        <taxon>Mamiellophyceae</taxon>
        <taxon>Mamiellales</taxon>
        <taxon>Bathycoccaceae</taxon>
        <taxon>Bathycoccus</taxon>
    </lineage>
</organism>
<evidence type="ECO:0000256" key="2">
    <source>
        <dbReference type="SAM" id="SignalP"/>
    </source>
</evidence>
<feature type="signal peptide" evidence="2">
    <location>
        <begin position="1"/>
        <end position="17"/>
    </location>
</feature>
<dbReference type="RefSeq" id="XP_007511076.1">
    <property type="nucleotide sequence ID" value="XM_007511014.1"/>
</dbReference>
<dbReference type="EMBL" id="FO082270">
    <property type="protein sequence ID" value="CCO66636.1"/>
    <property type="molecule type" value="Genomic_DNA"/>
</dbReference>
<reference evidence="3 4" key="1">
    <citation type="submission" date="2011-10" db="EMBL/GenBank/DDBJ databases">
        <authorList>
            <person name="Genoscope - CEA"/>
        </authorList>
    </citation>
    <scope>NUCLEOTIDE SEQUENCE [LARGE SCALE GENOMIC DNA]</scope>
    <source>
        <strain evidence="3 4">RCC 1105</strain>
    </source>
</reference>
<feature type="compositionally biased region" description="Polar residues" evidence="1">
    <location>
        <begin position="33"/>
        <end position="48"/>
    </location>
</feature>
<dbReference type="GeneID" id="19013551"/>
<gene>
    <name evidence="3" type="ORF">Bathy09g00440</name>
</gene>
<name>K8FEX1_9CHLO</name>
<sequence length="125" mass="14170">MFAFHSSSALFFLPVLSSRTTITASQRARDQKQNQTRRSFVTNAQKSEQQQRKVDDDYNIEAGIEPCLVGYVDKDTNGVEMYCCEQPDGSMECRTMTPSHEECEIFDENGDVKVDCSPNLSVEQK</sequence>
<dbReference type="OrthoDB" id="497467at2759"/>
<dbReference type="KEGG" id="bpg:Bathy09g00440"/>
<evidence type="ECO:0000313" key="3">
    <source>
        <dbReference type="EMBL" id="CCO66636.1"/>
    </source>
</evidence>
<dbReference type="Proteomes" id="UP000198341">
    <property type="component" value="Chromosome 9"/>
</dbReference>
<keyword evidence="2" id="KW-0732">Signal</keyword>
<keyword evidence="4" id="KW-1185">Reference proteome</keyword>
<protein>
    <submittedName>
        <fullName evidence="3">Uncharacterized protein</fullName>
    </submittedName>
</protein>
<accession>K8FEX1</accession>
<feature type="region of interest" description="Disordered" evidence="1">
    <location>
        <begin position="23"/>
        <end position="54"/>
    </location>
</feature>
<dbReference type="AlphaFoldDB" id="K8FEX1"/>
<evidence type="ECO:0000313" key="4">
    <source>
        <dbReference type="Proteomes" id="UP000198341"/>
    </source>
</evidence>
<evidence type="ECO:0000256" key="1">
    <source>
        <dbReference type="SAM" id="MobiDB-lite"/>
    </source>
</evidence>
<proteinExistence type="predicted"/>
<feature type="chain" id="PRO_5003920074" evidence="2">
    <location>
        <begin position="18"/>
        <end position="125"/>
    </location>
</feature>